<feature type="compositionally biased region" description="Basic and acidic residues" evidence="1">
    <location>
        <begin position="15"/>
        <end position="24"/>
    </location>
</feature>
<evidence type="ECO:0000313" key="3">
    <source>
        <dbReference type="Proteomes" id="UP000324800"/>
    </source>
</evidence>
<organism evidence="2 3">
    <name type="scientific">Streblomastix strix</name>
    <dbReference type="NCBI Taxonomy" id="222440"/>
    <lineage>
        <taxon>Eukaryota</taxon>
        <taxon>Metamonada</taxon>
        <taxon>Preaxostyla</taxon>
        <taxon>Oxymonadida</taxon>
        <taxon>Streblomastigidae</taxon>
        <taxon>Streblomastix</taxon>
    </lineage>
</organism>
<sequence length="142" mass="15655">MEAGPISARNRKRTDRQINERQSDNAEEEEEQTDETSLNQNKDYRANVITQNPVEQNQVSQSQSSQSLNVPNQLEKVDVGPALIGVQEKPKRGRGSKKAKTEGLNASVEQNQGNNAQSQTKTASKVPKTKAAPKRSKKAAEE</sequence>
<dbReference type="EMBL" id="SNRW01032596">
    <property type="protein sequence ID" value="KAA6356666.1"/>
    <property type="molecule type" value="Genomic_DNA"/>
</dbReference>
<gene>
    <name evidence="2" type="ORF">EZS28_047807</name>
</gene>
<proteinExistence type="predicted"/>
<accession>A0A5J4TDW7</accession>
<feature type="non-terminal residue" evidence="2">
    <location>
        <position position="142"/>
    </location>
</feature>
<evidence type="ECO:0000256" key="1">
    <source>
        <dbReference type="SAM" id="MobiDB-lite"/>
    </source>
</evidence>
<feature type="compositionally biased region" description="Polar residues" evidence="1">
    <location>
        <begin position="107"/>
        <end position="123"/>
    </location>
</feature>
<feature type="compositionally biased region" description="Low complexity" evidence="1">
    <location>
        <begin position="51"/>
        <end position="74"/>
    </location>
</feature>
<protein>
    <submittedName>
        <fullName evidence="2">Uncharacterized protein</fullName>
    </submittedName>
</protein>
<evidence type="ECO:0000313" key="2">
    <source>
        <dbReference type="EMBL" id="KAA6356666.1"/>
    </source>
</evidence>
<comment type="caution">
    <text evidence="2">The sequence shown here is derived from an EMBL/GenBank/DDBJ whole genome shotgun (WGS) entry which is preliminary data.</text>
</comment>
<dbReference type="Proteomes" id="UP000324800">
    <property type="component" value="Unassembled WGS sequence"/>
</dbReference>
<feature type="region of interest" description="Disordered" evidence="1">
    <location>
        <begin position="1"/>
        <end position="142"/>
    </location>
</feature>
<reference evidence="2 3" key="1">
    <citation type="submission" date="2019-03" db="EMBL/GenBank/DDBJ databases">
        <title>Single cell metagenomics reveals metabolic interactions within the superorganism composed of flagellate Streblomastix strix and complex community of Bacteroidetes bacteria on its surface.</title>
        <authorList>
            <person name="Treitli S.C."/>
            <person name="Kolisko M."/>
            <person name="Husnik F."/>
            <person name="Keeling P."/>
            <person name="Hampl V."/>
        </authorList>
    </citation>
    <scope>NUCLEOTIDE SEQUENCE [LARGE SCALE GENOMIC DNA]</scope>
    <source>
        <strain evidence="2">ST1C</strain>
    </source>
</reference>
<feature type="compositionally biased region" description="Basic residues" evidence="1">
    <location>
        <begin position="127"/>
        <end position="142"/>
    </location>
</feature>
<dbReference type="AlphaFoldDB" id="A0A5J4TDW7"/>
<name>A0A5J4TDW7_9EUKA</name>
<feature type="compositionally biased region" description="Acidic residues" evidence="1">
    <location>
        <begin position="25"/>
        <end position="34"/>
    </location>
</feature>